<dbReference type="Gene3D" id="1.10.3300.10">
    <property type="entry name" value="Jann2411-like domain"/>
    <property type="match status" value="1"/>
</dbReference>
<dbReference type="SUPFAM" id="SSF160904">
    <property type="entry name" value="Jann2411-like"/>
    <property type="match status" value="1"/>
</dbReference>
<dbReference type="PANTHER" id="PTHR35525">
    <property type="entry name" value="BLL6575 PROTEIN"/>
    <property type="match status" value="1"/>
</dbReference>
<accession>A0A9W6W5L7</accession>
<organism evidence="2 3">
    <name type="scientific">Actinorhabdospora filicis</name>
    <dbReference type="NCBI Taxonomy" id="1785913"/>
    <lineage>
        <taxon>Bacteria</taxon>
        <taxon>Bacillati</taxon>
        <taxon>Actinomycetota</taxon>
        <taxon>Actinomycetes</taxon>
        <taxon>Micromonosporales</taxon>
        <taxon>Micromonosporaceae</taxon>
        <taxon>Actinorhabdospora</taxon>
    </lineage>
</organism>
<evidence type="ECO:0000259" key="1">
    <source>
        <dbReference type="Pfam" id="PF11706"/>
    </source>
</evidence>
<feature type="domain" description="Zinc finger CGNR" evidence="1">
    <location>
        <begin position="139"/>
        <end position="182"/>
    </location>
</feature>
<dbReference type="Pfam" id="PF11706">
    <property type="entry name" value="zf-CGNR"/>
    <property type="match status" value="1"/>
</dbReference>
<comment type="caution">
    <text evidence="2">The sequence shown here is derived from an EMBL/GenBank/DDBJ whole genome shotgun (WGS) entry which is preliminary data.</text>
</comment>
<keyword evidence="3" id="KW-1185">Reference proteome</keyword>
<sequence>MFDAGSFALELLVTGAPGRFSVYEVFDKVENLGPWIAESRMTIGIPLDPADVVATDEEMRALREFRNTLWRVAPALAAGDQPAPEDLVVINEAVGAPPRIAIDTKTGRTTWAPPVTGTQILAAAARDAVGIIGTDLRERVRQCQGSRCLLTFLDTSRPGNRRWCSMQRCGNRHKVGAYRERKG</sequence>
<protein>
    <recommendedName>
        <fullName evidence="1">Zinc finger CGNR domain-containing protein</fullName>
    </recommendedName>
</protein>
<reference evidence="2" key="1">
    <citation type="submission" date="2023-03" db="EMBL/GenBank/DDBJ databases">
        <title>Actinorhabdospora filicis NBRC 111898.</title>
        <authorList>
            <person name="Ichikawa N."/>
            <person name="Sato H."/>
            <person name="Tonouchi N."/>
        </authorList>
    </citation>
    <scope>NUCLEOTIDE SEQUENCE</scope>
    <source>
        <strain evidence="2">NBRC 111898</strain>
    </source>
</reference>
<gene>
    <name evidence="2" type="ORF">Afil01_53340</name>
</gene>
<evidence type="ECO:0000313" key="2">
    <source>
        <dbReference type="EMBL" id="GLZ80527.1"/>
    </source>
</evidence>
<proteinExistence type="predicted"/>
<dbReference type="InterPro" id="IPR023286">
    <property type="entry name" value="ABATE_dom_sf"/>
</dbReference>
<name>A0A9W6W5L7_9ACTN</name>
<dbReference type="AlphaFoldDB" id="A0A9W6W5L7"/>
<evidence type="ECO:0000313" key="3">
    <source>
        <dbReference type="Proteomes" id="UP001165079"/>
    </source>
</evidence>
<dbReference type="PANTHER" id="PTHR35525:SF3">
    <property type="entry name" value="BLL6575 PROTEIN"/>
    <property type="match status" value="1"/>
</dbReference>
<dbReference type="InterPro" id="IPR010852">
    <property type="entry name" value="ABATE"/>
</dbReference>
<dbReference type="Proteomes" id="UP001165079">
    <property type="component" value="Unassembled WGS sequence"/>
</dbReference>
<dbReference type="Pfam" id="PF07336">
    <property type="entry name" value="ABATE"/>
    <property type="match status" value="1"/>
</dbReference>
<dbReference type="EMBL" id="BSTX01000004">
    <property type="protein sequence ID" value="GLZ80527.1"/>
    <property type="molecule type" value="Genomic_DNA"/>
</dbReference>
<dbReference type="InterPro" id="IPR021005">
    <property type="entry name" value="Znf_CGNR"/>
</dbReference>